<dbReference type="InterPro" id="IPR004101">
    <property type="entry name" value="Mur_ligase_C"/>
</dbReference>
<dbReference type="PROSITE" id="PS01012">
    <property type="entry name" value="FOLYLPOLYGLU_SYNT_2"/>
    <property type="match status" value="1"/>
</dbReference>
<dbReference type="SUPFAM" id="SSF53623">
    <property type="entry name" value="MurD-like peptide ligases, catalytic domain"/>
    <property type="match status" value="1"/>
</dbReference>
<comment type="similarity">
    <text evidence="4 21">Belongs to the folylpolyglutamate synthase family.</text>
</comment>
<comment type="pathway">
    <text evidence="2">Cofactor biosynthesis; tetrahydrofolate biosynthesis; 7,8-dihydrofolate from 2-amino-4-hydroxy-6-hydroxymethyl-7,8-dihydropteridine diphosphate and 4-aminobenzoate: step 2/2.</text>
</comment>
<dbReference type="PIRSF" id="PIRSF001563">
    <property type="entry name" value="Folylpolyglu_synth"/>
    <property type="match status" value="1"/>
</dbReference>
<keyword evidence="25" id="KW-1185">Reference proteome</keyword>
<dbReference type="NCBIfam" id="TIGR01499">
    <property type="entry name" value="folC"/>
    <property type="match status" value="1"/>
</dbReference>
<evidence type="ECO:0000256" key="7">
    <source>
        <dbReference type="ARBA" id="ARBA00019357"/>
    </source>
</evidence>
<evidence type="ECO:0000256" key="15">
    <source>
        <dbReference type="ARBA" id="ARBA00030592"/>
    </source>
</evidence>
<dbReference type="Pfam" id="PF02875">
    <property type="entry name" value="Mur_ligase_C"/>
    <property type="match status" value="1"/>
</dbReference>
<evidence type="ECO:0000313" key="24">
    <source>
        <dbReference type="EMBL" id="MEE2565209.1"/>
    </source>
</evidence>
<name>A0ABU7LUI8_9PROT</name>
<dbReference type="Gene3D" id="3.90.190.20">
    <property type="entry name" value="Mur ligase, C-terminal domain"/>
    <property type="match status" value="1"/>
</dbReference>
<evidence type="ECO:0000256" key="2">
    <source>
        <dbReference type="ARBA" id="ARBA00004799"/>
    </source>
</evidence>
<comment type="function">
    <text evidence="1">Functions in two distinct reactions of the de novo folate biosynthetic pathway. Catalyzes the addition of a glutamate residue to dihydropteroate (7,8-dihydropteroate or H2Pte) to form dihydrofolate (7,8-dihydrofolate monoglutamate or H2Pte-Glu). Also catalyzes successive additions of L-glutamate to tetrahydrofolate or 10-formyltetrahydrofolate or 5,10-methylenetetrahydrofolate, leading to folylpolyglutamate derivatives.</text>
</comment>
<gene>
    <name evidence="24" type="ORF">V0U35_00835</name>
</gene>
<comment type="catalytic activity">
    <reaction evidence="19">
        <text>(6R)-5,10-methylenetetrahydrofolyl-(gamma-L-Glu)(n) + L-glutamate + ATP = (6R)-5,10-methylenetetrahydrofolyl-(gamma-L-Glu)(n+1) + ADP + phosphate + H(+)</text>
        <dbReference type="Rhea" id="RHEA:51912"/>
        <dbReference type="Rhea" id="RHEA-COMP:13257"/>
        <dbReference type="Rhea" id="RHEA-COMP:13258"/>
        <dbReference type="ChEBI" id="CHEBI:15378"/>
        <dbReference type="ChEBI" id="CHEBI:29985"/>
        <dbReference type="ChEBI" id="CHEBI:30616"/>
        <dbReference type="ChEBI" id="CHEBI:43474"/>
        <dbReference type="ChEBI" id="CHEBI:136572"/>
        <dbReference type="ChEBI" id="CHEBI:456216"/>
        <dbReference type="EC" id="6.3.2.17"/>
    </reaction>
</comment>
<evidence type="ECO:0000256" key="16">
    <source>
        <dbReference type="ARBA" id="ARBA00032510"/>
    </source>
</evidence>
<keyword evidence="8 21" id="KW-0436">Ligase</keyword>
<evidence type="ECO:0000256" key="19">
    <source>
        <dbReference type="ARBA" id="ARBA00049035"/>
    </source>
</evidence>
<dbReference type="PANTHER" id="PTHR11136">
    <property type="entry name" value="FOLYLPOLYGLUTAMATE SYNTHASE-RELATED"/>
    <property type="match status" value="1"/>
</dbReference>
<evidence type="ECO:0000256" key="17">
    <source>
        <dbReference type="ARBA" id="ARBA00047493"/>
    </source>
</evidence>
<dbReference type="InterPro" id="IPR036565">
    <property type="entry name" value="Mur-like_cat_sf"/>
</dbReference>
<feature type="domain" description="Mur ligase central" evidence="23">
    <location>
        <begin position="59"/>
        <end position="276"/>
    </location>
</feature>
<organism evidence="24 25">
    <name type="scientific">Hyphobacterium marinum</name>
    <dbReference type="NCBI Taxonomy" id="3116574"/>
    <lineage>
        <taxon>Bacteria</taxon>
        <taxon>Pseudomonadati</taxon>
        <taxon>Pseudomonadota</taxon>
        <taxon>Alphaproteobacteria</taxon>
        <taxon>Maricaulales</taxon>
        <taxon>Maricaulaceae</taxon>
        <taxon>Hyphobacterium</taxon>
    </lineage>
</organism>
<evidence type="ECO:0000256" key="8">
    <source>
        <dbReference type="ARBA" id="ARBA00022598"/>
    </source>
</evidence>
<dbReference type="Gene3D" id="3.40.1190.10">
    <property type="entry name" value="Mur-like, catalytic domain"/>
    <property type="match status" value="1"/>
</dbReference>
<evidence type="ECO:0000256" key="10">
    <source>
        <dbReference type="ARBA" id="ARBA00022741"/>
    </source>
</evidence>
<feature type="domain" description="Mur ligase C-terminal" evidence="22">
    <location>
        <begin position="314"/>
        <end position="429"/>
    </location>
</feature>
<keyword evidence="9" id="KW-0479">Metal-binding</keyword>
<evidence type="ECO:0000256" key="11">
    <source>
        <dbReference type="ARBA" id="ARBA00022840"/>
    </source>
</evidence>
<dbReference type="SUPFAM" id="SSF53244">
    <property type="entry name" value="MurD-like peptide ligases, peptide-binding domain"/>
    <property type="match status" value="1"/>
</dbReference>
<comment type="catalytic activity">
    <reaction evidence="18">
        <text>10-formyltetrahydrofolyl-(gamma-L-Glu)(n) + L-glutamate + ATP = 10-formyltetrahydrofolyl-(gamma-L-Glu)(n+1) + ADP + phosphate + H(+)</text>
        <dbReference type="Rhea" id="RHEA:51904"/>
        <dbReference type="Rhea" id="RHEA-COMP:13088"/>
        <dbReference type="Rhea" id="RHEA-COMP:14300"/>
        <dbReference type="ChEBI" id="CHEBI:15378"/>
        <dbReference type="ChEBI" id="CHEBI:29985"/>
        <dbReference type="ChEBI" id="CHEBI:30616"/>
        <dbReference type="ChEBI" id="CHEBI:43474"/>
        <dbReference type="ChEBI" id="CHEBI:134413"/>
        <dbReference type="ChEBI" id="CHEBI:456216"/>
        <dbReference type="EC" id="6.3.2.17"/>
    </reaction>
</comment>
<evidence type="ECO:0000256" key="9">
    <source>
        <dbReference type="ARBA" id="ARBA00022723"/>
    </source>
</evidence>
<evidence type="ECO:0000256" key="14">
    <source>
        <dbReference type="ARBA" id="ARBA00030048"/>
    </source>
</evidence>
<reference evidence="24 25" key="1">
    <citation type="submission" date="2024-01" db="EMBL/GenBank/DDBJ databases">
        <title>Hyphobacterium bacterium isolated from marine sediment.</title>
        <authorList>
            <person name="Zhao S."/>
        </authorList>
    </citation>
    <scope>NUCLEOTIDE SEQUENCE [LARGE SCALE GENOMIC DNA]</scope>
    <source>
        <strain evidence="24 25">Y60-23</strain>
    </source>
</reference>
<comment type="catalytic activity">
    <reaction evidence="20">
        <text>7,8-dihydropteroate + L-glutamate + ATP = 7,8-dihydrofolate + ADP + phosphate + H(+)</text>
        <dbReference type="Rhea" id="RHEA:23584"/>
        <dbReference type="ChEBI" id="CHEBI:15378"/>
        <dbReference type="ChEBI" id="CHEBI:17839"/>
        <dbReference type="ChEBI" id="CHEBI:29985"/>
        <dbReference type="ChEBI" id="CHEBI:30616"/>
        <dbReference type="ChEBI" id="CHEBI:43474"/>
        <dbReference type="ChEBI" id="CHEBI:57451"/>
        <dbReference type="ChEBI" id="CHEBI:456216"/>
        <dbReference type="EC" id="6.3.2.12"/>
    </reaction>
</comment>
<keyword evidence="11 21" id="KW-0067">ATP-binding</keyword>
<evidence type="ECO:0000256" key="6">
    <source>
        <dbReference type="ARBA" id="ARBA00013025"/>
    </source>
</evidence>
<comment type="caution">
    <text evidence="24">The sequence shown here is derived from an EMBL/GenBank/DDBJ whole genome shotgun (WGS) entry which is preliminary data.</text>
</comment>
<dbReference type="EC" id="6.3.2.12" evidence="5"/>
<dbReference type="EC" id="6.3.2.17" evidence="6"/>
<dbReference type="EMBL" id="JAZDRO010000001">
    <property type="protein sequence ID" value="MEE2565209.1"/>
    <property type="molecule type" value="Genomic_DNA"/>
</dbReference>
<keyword evidence="13" id="KW-0289">Folate biosynthesis</keyword>
<dbReference type="InterPro" id="IPR013221">
    <property type="entry name" value="Mur_ligase_cen"/>
</dbReference>
<proteinExistence type="inferred from homology"/>
<evidence type="ECO:0000256" key="1">
    <source>
        <dbReference type="ARBA" id="ARBA00002714"/>
    </source>
</evidence>
<dbReference type="InterPro" id="IPR001645">
    <property type="entry name" value="Folylpolyglutamate_synth"/>
</dbReference>
<sequence length="450" mass="47333">MLRGPGRTTISLPPSRLEAALARLAGLHPKKIDLSLGRLERLLEALGRPQDRLPPTAHVAGTNGKGSVCAYLKAIAEARGERVHAYASPHLVRFNERITLAGKMVSDRALLDAFARCEAANKGAPITFFEITTAAAFLLFSETPADRLILEVGLGGRYDATNVIARPVVTAITPVSLDHQDFLGDTLSLIAPEKAGILKAHIPAVIGPQPAEAEEAILRIAEAVGAPTALWGRDYRAYSEHDRLVYEEENLVWDLPRPSLIGEHQIVNAGIAIAAARAMNLPETAVRDGLTRAEWPARLQRLKSGPLFDIAARAGAELWLDGGHNPAAGVALSRAMADLESRDPRPLVLVCGFSPNKDAAGYLAAFAGLARRVVAVAFASGRNGSAPADVIASAAQGEAIDAVTAGSLSAAIRNAAEGTPPPRILICGSLYLAGEVLALSEGIRPQATPG</sequence>
<evidence type="ECO:0000256" key="21">
    <source>
        <dbReference type="PIRNR" id="PIRNR001563"/>
    </source>
</evidence>
<protein>
    <recommendedName>
        <fullName evidence="7">Dihydrofolate synthase/folylpolyglutamate synthase</fullName>
        <ecNumber evidence="5">6.3.2.12</ecNumber>
        <ecNumber evidence="6">6.3.2.17</ecNumber>
    </recommendedName>
    <alternativeName>
        <fullName evidence="16">Folylpoly-gamma-glutamate synthetase-dihydrofolate synthetase</fullName>
    </alternativeName>
    <alternativeName>
        <fullName evidence="14">Folylpolyglutamate synthetase</fullName>
    </alternativeName>
    <alternativeName>
        <fullName evidence="15">Tetrahydrofolylpolyglutamate synthase</fullName>
    </alternativeName>
</protein>
<keyword evidence="12" id="KW-0460">Magnesium</keyword>
<dbReference type="InterPro" id="IPR036615">
    <property type="entry name" value="Mur_ligase_C_dom_sf"/>
</dbReference>
<dbReference type="Pfam" id="PF08245">
    <property type="entry name" value="Mur_ligase_M"/>
    <property type="match status" value="1"/>
</dbReference>
<dbReference type="Proteomes" id="UP001310692">
    <property type="component" value="Unassembled WGS sequence"/>
</dbReference>
<evidence type="ECO:0000256" key="13">
    <source>
        <dbReference type="ARBA" id="ARBA00022909"/>
    </source>
</evidence>
<comment type="pathway">
    <text evidence="3">Cofactor biosynthesis; tetrahydrofolylpolyglutamate biosynthesis.</text>
</comment>
<keyword evidence="10 21" id="KW-0547">Nucleotide-binding</keyword>
<comment type="catalytic activity">
    <reaction evidence="17">
        <text>(6S)-5,6,7,8-tetrahydrofolyl-(gamma-L-Glu)(n) + L-glutamate + ATP = (6S)-5,6,7,8-tetrahydrofolyl-(gamma-L-Glu)(n+1) + ADP + phosphate + H(+)</text>
        <dbReference type="Rhea" id="RHEA:10580"/>
        <dbReference type="Rhea" id="RHEA-COMP:14738"/>
        <dbReference type="Rhea" id="RHEA-COMP:14740"/>
        <dbReference type="ChEBI" id="CHEBI:15378"/>
        <dbReference type="ChEBI" id="CHEBI:29985"/>
        <dbReference type="ChEBI" id="CHEBI:30616"/>
        <dbReference type="ChEBI" id="CHEBI:43474"/>
        <dbReference type="ChEBI" id="CHEBI:141005"/>
        <dbReference type="ChEBI" id="CHEBI:456216"/>
        <dbReference type="EC" id="6.3.2.17"/>
    </reaction>
</comment>
<evidence type="ECO:0000256" key="5">
    <source>
        <dbReference type="ARBA" id="ARBA00013023"/>
    </source>
</evidence>
<dbReference type="GO" id="GO:0016874">
    <property type="term" value="F:ligase activity"/>
    <property type="evidence" value="ECO:0007669"/>
    <property type="project" value="UniProtKB-KW"/>
</dbReference>
<evidence type="ECO:0000256" key="12">
    <source>
        <dbReference type="ARBA" id="ARBA00022842"/>
    </source>
</evidence>
<evidence type="ECO:0000256" key="18">
    <source>
        <dbReference type="ARBA" id="ARBA00047808"/>
    </source>
</evidence>
<evidence type="ECO:0000313" key="25">
    <source>
        <dbReference type="Proteomes" id="UP001310692"/>
    </source>
</evidence>
<evidence type="ECO:0000256" key="20">
    <source>
        <dbReference type="ARBA" id="ARBA00049161"/>
    </source>
</evidence>
<dbReference type="PANTHER" id="PTHR11136:SF0">
    <property type="entry name" value="DIHYDROFOLATE SYNTHETASE-RELATED"/>
    <property type="match status" value="1"/>
</dbReference>
<dbReference type="InterPro" id="IPR018109">
    <property type="entry name" value="Folylpolyglutamate_synth_CS"/>
</dbReference>
<evidence type="ECO:0000256" key="4">
    <source>
        <dbReference type="ARBA" id="ARBA00008276"/>
    </source>
</evidence>
<evidence type="ECO:0000259" key="23">
    <source>
        <dbReference type="Pfam" id="PF08245"/>
    </source>
</evidence>
<evidence type="ECO:0000259" key="22">
    <source>
        <dbReference type="Pfam" id="PF02875"/>
    </source>
</evidence>
<evidence type="ECO:0000256" key="3">
    <source>
        <dbReference type="ARBA" id="ARBA00005150"/>
    </source>
</evidence>
<accession>A0ABU7LUI8</accession>